<evidence type="ECO:0000313" key="13">
    <source>
        <dbReference type="Proteomes" id="UP000275078"/>
    </source>
</evidence>
<dbReference type="AlphaFoldDB" id="A0A3N4I8P9"/>
<keyword evidence="3 9" id="KW-0132">Cell division</keyword>
<dbReference type="GO" id="GO:0051301">
    <property type="term" value="P:cell division"/>
    <property type="evidence" value="ECO:0007669"/>
    <property type="project" value="UniProtKB-UniRule"/>
</dbReference>
<dbReference type="InterPro" id="IPR013255">
    <property type="entry name" value="Spc25_C"/>
</dbReference>
<keyword evidence="6 10" id="KW-0175">Coiled coil</keyword>
<comment type="similarity">
    <text evidence="1 9">Belongs to the SPC25 family.</text>
</comment>
<dbReference type="GO" id="GO:0007059">
    <property type="term" value="P:chromosome segregation"/>
    <property type="evidence" value="ECO:0007669"/>
    <property type="project" value="InterPro"/>
</dbReference>
<evidence type="ECO:0000256" key="6">
    <source>
        <dbReference type="ARBA" id="ARBA00023054"/>
    </source>
</evidence>
<dbReference type="OrthoDB" id="4056921at2759"/>
<evidence type="ECO:0000256" key="1">
    <source>
        <dbReference type="ARBA" id="ARBA00006379"/>
    </source>
</evidence>
<dbReference type="GO" id="GO:0005634">
    <property type="term" value="C:nucleus"/>
    <property type="evidence" value="ECO:0007669"/>
    <property type="project" value="UniProtKB-SubCell"/>
</dbReference>
<protein>
    <recommendedName>
        <fullName evidence="9">Kinetochore protein SPC25</fullName>
    </recommendedName>
</protein>
<evidence type="ECO:0000256" key="4">
    <source>
        <dbReference type="ARBA" id="ARBA00022776"/>
    </source>
</evidence>
<comment type="function">
    <text evidence="9">Acts as a component of the essential kinetochore-associated NDC80 complex, which is required for chromosome segregation and spindle checkpoint activity.</text>
</comment>
<keyword evidence="4 9" id="KW-0498">Mitosis</keyword>
<dbReference type="GO" id="GO:0031262">
    <property type="term" value="C:Ndc80 complex"/>
    <property type="evidence" value="ECO:0007669"/>
    <property type="project" value="InterPro"/>
</dbReference>
<dbReference type="STRING" id="1160509.A0A3N4I8P9"/>
<keyword evidence="5 9" id="KW-0995">Kinetochore</keyword>
<dbReference type="Gene3D" id="3.30.457.50">
    <property type="entry name" value="Chromosome segregation protein Spc25"/>
    <property type="match status" value="1"/>
</dbReference>
<feature type="coiled-coil region" evidence="10">
    <location>
        <begin position="78"/>
        <end position="109"/>
    </location>
</feature>
<keyword evidence="13" id="KW-1185">Reference proteome</keyword>
<keyword evidence="2 9" id="KW-0158">Chromosome</keyword>
<keyword evidence="9" id="KW-0539">Nucleus</keyword>
<comment type="subcellular location">
    <subcellularLocation>
        <location evidence="9">Nucleus</location>
    </subcellularLocation>
    <subcellularLocation>
        <location evidence="9">Chromosome</location>
        <location evidence="9">Centromere</location>
        <location evidence="9">Kinetochore</location>
    </subcellularLocation>
</comment>
<name>A0A3N4I8P9_ASCIM</name>
<reference evidence="12 13" key="1">
    <citation type="journal article" date="2018" name="Nat. Ecol. Evol.">
        <title>Pezizomycetes genomes reveal the molecular basis of ectomycorrhizal truffle lifestyle.</title>
        <authorList>
            <person name="Murat C."/>
            <person name="Payen T."/>
            <person name="Noel B."/>
            <person name="Kuo A."/>
            <person name="Morin E."/>
            <person name="Chen J."/>
            <person name="Kohler A."/>
            <person name="Krizsan K."/>
            <person name="Balestrini R."/>
            <person name="Da Silva C."/>
            <person name="Montanini B."/>
            <person name="Hainaut M."/>
            <person name="Levati E."/>
            <person name="Barry K.W."/>
            <person name="Belfiori B."/>
            <person name="Cichocki N."/>
            <person name="Clum A."/>
            <person name="Dockter R.B."/>
            <person name="Fauchery L."/>
            <person name="Guy J."/>
            <person name="Iotti M."/>
            <person name="Le Tacon F."/>
            <person name="Lindquist E.A."/>
            <person name="Lipzen A."/>
            <person name="Malagnac F."/>
            <person name="Mello A."/>
            <person name="Molinier V."/>
            <person name="Miyauchi S."/>
            <person name="Poulain J."/>
            <person name="Riccioni C."/>
            <person name="Rubini A."/>
            <person name="Sitrit Y."/>
            <person name="Splivallo R."/>
            <person name="Traeger S."/>
            <person name="Wang M."/>
            <person name="Zifcakova L."/>
            <person name="Wipf D."/>
            <person name="Zambonelli A."/>
            <person name="Paolocci F."/>
            <person name="Nowrousian M."/>
            <person name="Ottonello S."/>
            <person name="Baldrian P."/>
            <person name="Spatafora J.W."/>
            <person name="Henrissat B."/>
            <person name="Nagy L.G."/>
            <person name="Aury J.M."/>
            <person name="Wincker P."/>
            <person name="Grigoriev I.V."/>
            <person name="Bonfante P."/>
            <person name="Martin F.M."/>
        </authorList>
    </citation>
    <scope>NUCLEOTIDE SEQUENCE [LARGE SCALE GENOMIC DNA]</scope>
    <source>
        <strain evidence="12 13">RN42</strain>
    </source>
</reference>
<evidence type="ECO:0000313" key="12">
    <source>
        <dbReference type="EMBL" id="RPA81857.1"/>
    </source>
</evidence>
<gene>
    <name evidence="12" type="ORF">BJ508DRAFT_414569</name>
</gene>
<comment type="subunit">
    <text evidence="9">Component of the NDC80 complex.</text>
</comment>
<feature type="domain" description="Chromosome segregation protein Spc25 C-terminal" evidence="11">
    <location>
        <begin position="178"/>
        <end position="230"/>
    </location>
</feature>
<evidence type="ECO:0000256" key="8">
    <source>
        <dbReference type="ARBA" id="ARBA00023328"/>
    </source>
</evidence>
<evidence type="ECO:0000256" key="2">
    <source>
        <dbReference type="ARBA" id="ARBA00022454"/>
    </source>
</evidence>
<evidence type="ECO:0000256" key="3">
    <source>
        <dbReference type="ARBA" id="ARBA00022618"/>
    </source>
</evidence>
<proteinExistence type="inferred from homology"/>
<evidence type="ECO:0000259" key="11">
    <source>
        <dbReference type="Pfam" id="PF08234"/>
    </source>
</evidence>
<dbReference type="Proteomes" id="UP000275078">
    <property type="component" value="Unassembled WGS sequence"/>
</dbReference>
<keyword evidence="8 9" id="KW-0137">Centromere</keyword>
<dbReference type="Pfam" id="PF08234">
    <property type="entry name" value="Spindle_Spc25"/>
    <property type="match status" value="1"/>
</dbReference>
<organism evidence="12 13">
    <name type="scientific">Ascobolus immersus RN42</name>
    <dbReference type="NCBI Taxonomy" id="1160509"/>
    <lineage>
        <taxon>Eukaryota</taxon>
        <taxon>Fungi</taxon>
        <taxon>Dikarya</taxon>
        <taxon>Ascomycota</taxon>
        <taxon>Pezizomycotina</taxon>
        <taxon>Pezizomycetes</taxon>
        <taxon>Pezizales</taxon>
        <taxon>Ascobolaceae</taxon>
        <taxon>Ascobolus</taxon>
    </lineage>
</organism>
<evidence type="ECO:0000256" key="5">
    <source>
        <dbReference type="ARBA" id="ARBA00022838"/>
    </source>
</evidence>
<sequence length="237" mass="27413">MTDTDLPPFDSRGFRTTLDEFSSRLNAYVKTNTKAITQAKAAFETESAQLFDRRRQLQIQLQEENLKQNHVSDVAKAEAKAALEIRSALRDLSRLKEQKRTEISDLEMAVQRQLRCLQQTQSLRDDRSLLYGVQRGDDLPELAVWEDILGVRIQGTGRAGTLKVQYCFPRLLDSSHGEVFFIFRLANDRTYEVMTLRPKLPPRKVEQVIRVANELQNFTYLVREVRNLFVQILPASR</sequence>
<evidence type="ECO:0000256" key="10">
    <source>
        <dbReference type="SAM" id="Coils"/>
    </source>
</evidence>
<accession>A0A3N4I8P9</accession>
<evidence type="ECO:0000256" key="7">
    <source>
        <dbReference type="ARBA" id="ARBA00023306"/>
    </source>
</evidence>
<keyword evidence="7 9" id="KW-0131">Cell cycle</keyword>
<evidence type="ECO:0000256" key="9">
    <source>
        <dbReference type="RuleBase" id="RU367150"/>
    </source>
</evidence>
<dbReference type="EMBL" id="ML119676">
    <property type="protein sequence ID" value="RPA81857.1"/>
    <property type="molecule type" value="Genomic_DNA"/>
</dbReference>